<gene>
    <name evidence="3" type="ORF">TELCIR_00624</name>
</gene>
<evidence type="ECO:0000313" key="4">
    <source>
        <dbReference type="Proteomes" id="UP000230423"/>
    </source>
</evidence>
<feature type="region of interest" description="Disordered" evidence="1">
    <location>
        <begin position="46"/>
        <end position="71"/>
    </location>
</feature>
<name>A0A2G9V487_TELCI</name>
<feature type="compositionally biased region" description="Low complexity" evidence="1">
    <location>
        <begin position="46"/>
        <end position="56"/>
    </location>
</feature>
<sequence length="351" mass="39393">MFGYVLISNKNQVLYYSGDSGFDSYLHGRLCAEGLFSPDAPSTSSGVYSDTSSSESLGVQDEPSTSMESRINEKSANPEISHLFLPLISMYRSFASRCSDNIYLTKSDQVTILLKRLKYDFLLISIGNSEQRQYRFMDYMELGLDVHIGPLLSLIESDLDTVHMATDFLKSFNDRPCLFENKKVKGFLDVRKAVFFQSEIAITLPLLNTLSTQLQDILGPNRILLASESEVLVSVNSTEDEKLTLKHLTSYDLNFLLQQISALESLDHGKIFQVWLRSKKSVIPYFVNVMVCNTIGGLTLICLSEARYGALIRAIATFLVQLDRVETTDDVIKYVCKVTSTVQVVLCILSE</sequence>
<proteinExistence type="predicted"/>
<keyword evidence="2" id="KW-0472">Membrane</keyword>
<dbReference type="OrthoDB" id="5798453at2759"/>
<dbReference type="EMBL" id="KZ345005">
    <property type="protein sequence ID" value="PIO77258.1"/>
    <property type="molecule type" value="Genomic_DNA"/>
</dbReference>
<feature type="transmembrane region" description="Helical" evidence="2">
    <location>
        <begin position="282"/>
        <end position="303"/>
    </location>
</feature>
<accession>A0A2G9V487</accession>
<dbReference type="Proteomes" id="UP000230423">
    <property type="component" value="Unassembled WGS sequence"/>
</dbReference>
<reference evidence="3 4" key="1">
    <citation type="submission" date="2015-09" db="EMBL/GenBank/DDBJ databases">
        <title>Draft genome of the parasitic nematode Teladorsagia circumcincta isolate WARC Sus (inbred).</title>
        <authorList>
            <person name="Mitreva M."/>
        </authorList>
    </citation>
    <scope>NUCLEOTIDE SEQUENCE [LARGE SCALE GENOMIC DNA]</scope>
    <source>
        <strain evidence="3 4">S</strain>
    </source>
</reference>
<organism evidence="3 4">
    <name type="scientific">Teladorsagia circumcincta</name>
    <name type="common">Brown stomach worm</name>
    <name type="synonym">Ostertagia circumcincta</name>
    <dbReference type="NCBI Taxonomy" id="45464"/>
    <lineage>
        <taxon>Eukaryota</taxon>
        <taxon>Metazoa</taxon>
        <taxon>Ecdysozoa</taxon>
        <taxon>Nematoda</taxon>
        <taxon>Chromadorea</taxon>
        <taxon>Rhabditida</taxon>
        <taxon>Rhabditina</taxon>
        <taxon>Rhabditomorpha</taxon>
        <taxon>Strongyloidea</taxon>
        <taxon>Trichostrongylidae</taxon>
        <taxon>Teladorsagia</taxon>
    </lineage>
</organism>
<dbReference type="AlphaFoldDB" id="A0A2G9V487"/>
<evidence type="ECO:0000313" key="3">
    <source>
        <dbReference type="EMBL" id="PIO77258.1"/>
    </source>
</evidence>
<evidence type="ECO:0000256" key="2">
    <source>
        <dbReference type="SAM" id="Phobius"/>
    </source>
</evidence>
<evidence type="ECO:0000256" key="1">
    <source>
        <dbReference type="SAM" id="MobiDB-lite"/>
    </source>
</evidence>
<protein>
    <recommendedName>
        <fullName evidence="5">Vacuolar fusion protein MON1 homolog</fullName>
    </recommendedName>
</protein>
<keyword evidence="2" id="KW-0812">Transmembrane</keyword>
<keyword evidence="2" id="KW-1133">Transmembrane helix</keyword>
<keyword evidence="4" id="KW-1185">Reference proteome</keyword>
<evidence type="ECO:0008006" key="5">
    <source>
        <dbReference type="Google" id="ProtNLM"/>
    </source>
</evidence>